<dbReference type="Proteomes" id="UP001177021">
    <property type="component" value="Unassembled WGS sequence"/>
</dbReference>
<keyword evidence="2" id="KW-1185">Reference proteome</keyword>
<dbReference type="EMBL" id="CASHSV030000409">
    <property type="protein sequence ID" value="CAJ2662170.1"/>
    <property type="molecule type" value="Genomic_DNA"/>
</dbReference>
<sequence length="74" mass="8383">MNENEQFQALIEGLKKEMMLDSVELTGSTSWLGVDKFFRCDLHSLGVVKYCCLAWFDIGAVIKFAFVIAQLVYA</sequence>
<proteinExistence type="predicted"/>
<evidence type="ECO:0000313" key="1">
    <source>
        <dbReference type="EMBL" id="CAJ2662170.1"/>
    </source>
</evidence>
<gene>
    <name evidence="1" type="ORF">MILVUS5_LOCUS27788</name>
</gene>
<organism evidence="1 2">
    <name type="scientific">Trifolium pratense</name>
    <name type="common">Red clover</name>
    <dbReference type="NCBI Taxonomy" id="57577"/>
    <lineage>
        <taxon>Eukaryota</taxon>
        <taxon>Viridiplantae</taxon>
        <taxon>Streptophyta</taxon>
        <taxon>Embryophyta</taxon>
        <taxon>Tracheophyta</taxon>
        <taxon>Spermatophyta</taxon>
        <taxon>Magnoliopsida</taxon>
        <taxon>eudicotyledons</taxon>
        <taxon>Gunneridae</taxon>
        <taxon>Pentapetalae</taxon>
        <taxon>rosids</taxon>
        <taxon>fabids</taxon>
        <taxon>Fabales</taxon>
        <taxon>Fabaceae</taxon>
        <taxon>Papilionoideae</taxon>
        <taxon>50 kb inversion clade</taxon>
        <taxon>NPAAA clade</taxon>
        <taxon>Hologalegina</taxon>
        <taxon>IRL clade</taxon>
        <taxon>Trifolieae</taxon>
        <taxon>Trifolium</taxon>
    </lineage>
</organism>
<name>A0ACB0L0S6_TRIPR</name>
<accession>A0ACB0L0S6</accession>
<protein>
    <submittedName>
        <fullName evidence="1">Uncharacterized protein</fullName>
    </submittedName>
</protein>
<comment type="caution">
    <text evidence="1">The sequence shown here is derived from an EMBL/GenBank/DDBJ whole genome shotgun (WGS) entry which is preliminary data.</text>
</comment>
<evidence type="ECO:0000313" key="2">
    <source>
        <dbReference type="Proteomes" id="UP001177021"/>
    </source>
</evidence>
<reference evidence="1" key="1">
    <citation type="submission" date="2023-10" db="EMBL/GenBank/DDBJ databases">
        <authorList>
            <person name="Rodriguez Cubillos JULIANA M."/>
            <person name="De Vega J."/>
        </authorList>
    </citation>
    <scope>NUCLEOTIDE SEQUENCE</scope>
</reference>